<keyword evidence="4 5" id="KW-0012">Acyltransferase</keyword>
<dbReference type="InterPro" id="IPR001451">
    <property type="entry name" value="Hexapep"/>
</dbReference>
<dbReference type="InterPro" id="IPR011004">
    <property type="entry name" value="Trimer_LpxA-like_sf"/>
</dbReference>
<dbReference type="EC" id="2.3.1.-" evidence="5"/>
<comment type="similarity">
    <text evidence="1">Belongs to the transferase hexapeptide repeat family.</text>
</comment>
<evidence type="ECO:0000313" key="5">
    <source>
        <dbReference type="EMBL" id="MDN7930897.1"/>
    </source>
</evidence>
<keyword evidence="2 5" id="KW-0808">Transferase</keyword>
<dbReference type="GO" id="GO:0016746">
    <property type="term" value="F:acyltransferase activity"/>
    <property type="evidence" value="ECO:0007669"/>
    <property type="project" value="UniProtKB-KW"/>
</dbReference>
<dbReference type="EMBL" id="JAUJSQ010000002">
    <property type="protein sequence ID" value="MDN7930897.1"/>
    <property type="molecule type" value="Genomic_DNA"/>
</dbReference>
<dbReference type="PANTHER" id="PTHR43300">
    <property type="entry name" value="ACETYLTRANSFERASE"/>
    <property type="match status" value="1"/>
</dbReference>
<dbReference type="Gene3D" id="2.160.10.10">
    <property type="entry name" value="Hexapeptide repeat proteins"/>
    <property type="match status" value="1"/>
</dbReference>
<dbReference type="InterPro" id="IPR018357">
    <property type="entry name" value="Hexapep_transf_CS"/>
</dbReference>
<dbReference type="SUPFAM" id="SSF51161">
    <property type="entry name" value="Trimeric LpxA-like enzymes"/>
    <property type="match status" value="1"/>
</dbReference>
<dbReference type="PROSITE" id="PS00101">
    <property type="entry name" value="HEXAPEP_TRANSFERASES"/>
    <property type="match status" value="1"/>
</dbReference>
<keyword evidence="6" id="KW-1185">Reference proteome</keyword>
<evidence type="ECO:0000313" key="6">
    <source>
        <dbReference type="Proteomes" id="UP001171606"/>
    </source>
</evidence>
<name>A0ABT8P735_9BURK</name>
<evidence type="ECO:0000256" key="4">
    <source>
        <dbReference type="ARBA" id="ARBA00023315"/>
    </source>
</evidence>
<evidence type="ECO:0000256" key="1">
    <source>
        <dbReference type="ARBA" id="ARBA00007274"/>
    </source>
</evidence>
<evidence type="ECO:0000256" key="3">
    <source>
        <dbReference type="ARBA" id="ARBA00022737"/>
    </source>
</evidence>
<comment type="caution">
    <text evidence="5">The sequence shown here is derived from an EMBL/GenBank/DDBJ whole genome shotgun (WGS) entry which is preliminary data.</text>
</comment>
<dbReference type="InterPro" id="IPR050179">
    <property type="entry name" value="Trans_hexapeptide_repeat"/>
</dbReference>
<protein>
    <submittedName>
        <fullName evidence="5">CatB-related O-acetyltransferase</fullName>
        <ecNumber evidence="5">2.3.1.-</ecNumber>
    </submittedName>
</protein>
<dbReference type="Proteomes" id="UP001171606">
    <property type="component" value="Unassembled WGS sequence"/>
</dbReference>
<organism evidence="5 6">
    <name type="scientific">Burkholderia metallica</name>
    <dbReference type="NCBI Taxonomy" id="488729"/>
    <lineage>
        <taxon>Bacteria</taxon>
        <taxon>Pseudomonadati</taxon>
        <taxon>Pseudomonadota</taxon>
        <taxon>Betaproteobacteria</taxon>
        <taxon>Burkholderiales</taxon>
        <taxon>Burkholderiaceae</taxon>
        <taxon>Burkholderia</taxon>
        <taxon>Burkholderia cepacia complex</taxon>
    </lineage>
</organism>
<gene>
    <name evidence="5" type="ORF">QZM52_06275</name>
</gene>
<sequence length="251" mass="28550">MELTFIRGELTVNIMQIIHLNNEIRDKFARCNVKLEEGLSILKWEGPIEIEEFASFKTDHLYSNGSFSYAYSYLPLDTKVGRYCSIAYGISSLGNSHPLHYVSGHPFLIDGGEWHEMARRNGSDWDVILPHERHYGPIEIGSDCWIGSGVRIKGGVKIGNGSVIAAGSIVTKDVPPFTMVAGVPAKVVKTRFSEKVTEMMLETEWWNYAYWDMKGLTFDKPEKFVNEFMEIKSTLKPFKPRVFSVRDILVM</sequence>
<reference evidence="5" key="1">
    <citation type="submission" date="2023-07" db="EMBL/GenBank/DDBJ databases">
        <title>A collection of bacterial strains from the Burkholderia cepacia Research Laboratory and Repository.</title>
        <authorList>
            <person name="Lipuma J."/>
            <person name="Spilker T."/>
            <person name="Caverly L."/>
        </authorList>
    </citation>
    <scope>NUCLEOTIDE SEQUENCE</scope>
    <source>
        <strain evidence="5">AU42020</strain>
    </source>
</reference>
<evidence type="ECO:0000256" key="2">
    <source>
        <dbReference type="ARBA" id="ARBA00022679"/>
    </source>
</evidence>
<dbReference type="Pfam" id="PF00132">
    <property type="entry name" value="Hexapep"/>
    <property type="match status" value="1"/>
</dbReference>
<proteinExistence type="inferred from homology"/>
<keyword evidence="3" id="KW-0677">Repeat</keyword>
<accession>A0ABT8P735</accession>
<dbReference type="CDD" id="cd03349">
    <property type="entry name" value="LbH_XAT"/>
    <property type="match status" value="1"/>
</dbReference>
<dbReference type="PANTHER" id="PTHR43300:SF11">
    <property type="entry name" value="ACETYLTRANSFERASE RV3034C-RELATED"/>
    <property type="match status" value="1"/>
</dbReference>
<dbReference type="RefSeq" id="WP_301754830.1">
    <property type="nucleotide sequence ID" value="NZ_JAUJSQ010000002.1"/>
</dbReference>